<name>A0ABT0CC01_THEVL</name>
<dbReference type="InterPro" id="IPR015168">
    <property type="entry name" value="SsuA/THI5"/>
</dbReference>
<dbReference type="InterPro" id="IPR006311">
    <property type="entry name" value="TAT_signal"/>
</dbReference>
<dbReference type="Proteomes" id="UP000830835">
    <property type="component" value="Unassembled WGS sequence"/>
</dbReference>
<gene>
    <name evidence="2" type="ORF">JX360_10430</name>
</gene>
<proteinExistence type="predicted"/>
<evidence type="ECO:0000313" key="3">
    <source>
        <dbReference type="Proteomes" id="UP000830835"/>
    </source>
</evidence>
<dbReference type="PANTHER" id="PTHR31528:SF15">
    <property type="entry name" value="RIBOFLAVIN-BINDING PROTEIN RIBY"/>
    <property type="match status" value="1"/>
</dbReference>
<accession>A0ABT0CC01</accession>
<organism evidence="2 3">
    <name type="scientific">Thermostichus vulcanus str. 'Rupite'</name>
    <dbReference type="NCBI Taxonomy" id="2813851"/>
    <lineage>
        <taxon>Bacteria</taxon>
        <taxon>Bacillati</taxon>
        <taxon>Cyanobacteriota</taxon>
        <taxon>Cyanophyceae</taxon>
        <taxon>Thermostichales</taxon>
        <taxon>Thermostichaceae</taxon>
        <taxon>Thermostichus</taxon>
    </lineage>
</organism>
<reference evidence="2" key="1">
    <citation type="submission" date="2021-02" db="EMBL/GenBank/DDBJ databases">
        <title>The CRISPR/cas machinery reduction and long-range gene transfer in the hot spring cyanobacterium Synechococcus.</title>
        <authorList>
            <person name="Dvorak P."/>
            <person name="Jahodarova E."/>
            <person name="Hasler P."/>
            <person name="Poulickova A."/>
        </authorList>
    </citation>
    <scope>NUCLEOTIDE SEQUENCE</scope>
    <source>
        <strain evidence="2">Rupite</strain>
    </source>
</reference>
<evidence type="ECO:0000259" key="1">
    <source>
        <dbReference type="Pfam" id="PF09084"/>
    </source>
</evidence>
<dbReference type="InterPro" id="IPR027939">
    <property type="entry name" value="NMT1/THI5"/>
</dbReference>
<dbReference type="PROSITE" id="PS51318">
    <property type="entry name" value="TAT"/>
    <property type="match status" value="1"/>
</dbReference>
<dbReference type="RefSeq" id="WP_244350593.1">
    <property type="nucleotide sequence ID" value="NZ_JAFIRA010000025.1"/>
</dbReference>
<dbReference type="Gene3D" id="3.40.190.10">
    <property type="entry name" value="Periplasmic binding protein-like II"/>
    <property type="match status" value="2"/>
</dbReference>
<dbReference type="EMBL" id="JAFIRA010000025">
    <property type="protein sequence ID" value="MCJ2543316.1"/>
    <property type="molecule type" value="Genomic_DNA"/>
</dbReference>
<comment type="caution">
    <text evidence="2">The sequence shown here is derived from an EMBL/GenBank/DDBJ whole genome shotgun (WGS) entry which is preliminary data.</text>
</comment>
<feature type="domain" description="SsuA/THI5-like" evidence="1">
    <location>
        <begin position="51"/>
        <end position="257"/>
    </location>
</feature>
<dbReference type="PANTHER" id="PTHR31528">
    <property type="entry name" value="4-AMINO-5-HYDROXYMETHYL-2-METHYLPYRIMIDINE PHOSPHATE SYNTHASE THI11-RELATED"/>
    <property type="match status" value="1"/>
</dbReference>
<keyword evidence="3" id="KW-1185">Reference proteome</keyword>
<dbReference type="SUPFAM" id="SSF53850">
    <property type="entry name" value="Periplasmic binding protein-like II"/>
    <property type="match status" value="1"/>
</dbReference>
<evidence type="ECO:0000313" key="2">
    <source>
        <dbReference type="EMBL" id="MCJ2543316.1"/>
    </source>
</evidence>
<protein>
    <submittedName>
        <fullName evidence="2">ABC transporter substrate-binding protein</fullName>
    </submittedName>
</protein>
<sequence>MFKRRQFLQGGMFAGGAVLSLSSASRLLSRTAQAQSFESVDFQLGWVKSVQFGGHFAAIENGYFAEEGIEADFKTGGPNIDPISLVASGQVMLGDAGSNDIIIARAQGTPIKAFACIFQKTPFALMSLKKSPILSVPEMAGKTIAIPDFSRPPIIALLQKNGLSESDVTFVPVGTDPAILATGQVDGYFGYATNQGIILQERGVEIEIAYTYDLGLVEYGNAFFTTDKVLETQSDLLVRWLRADIKGWQFAVENPEETARLMVDTYGQRGLDLEAQIAEAKAQVELIAGGLAEERGLCWISEEVFAQSIDLLANDFAAIESALEPSDVMTAAILEAAYQGATRIS</sequence>
<dbReference type="Pfam" id="PF09084">
    <property type="entry name" value="NMT1"/>
    <property type="match status" value="1"/>
</dbReference>